<reference evidence="2 3" key="1">
    <citation type="submission" date="2019-08" db="EMBL/GenBank/DDBJ databases">
        <authorList>
            <person name="Peeters C."/>
        </authorList>
    </citation>
    <scope>NUCLEOTIDE SEQUENCE [LARGE SCALE GENOMIC DNA]</scope>
    <source>
        <strain evidence="2 3">LMG 30175</strain>
    </source>
</reference>
<feature type="chain" id="PRO_5022791737" evidence="1">
    <location>
        <begin position="24"/>
        <end position="293"/>
    </location>
</feature>
<accession>A0A5E4TPP0</accession>
<name>A0A5E4TPP0_9BURK</name>
<feature type="signal peptide" evidence="1">
    <location>
        <begin position="1"/>
        <end position="23"/>
    </location>
</feature>
<dbReference type="OrthoDB" id="104801at2"/>
<dbReference type="AlphaFoldDB" id="A0A5E4TPP0"/>
<keyword evidence="1" id="KW-0732">Signal</keyword>
<dbReference type="EMBL" id="CABPRZ010000005">
    <property type="protein sequence ID" value="VVD89805.1"/>
    <property type="molecule type" value="Genomic_DNA"/>
</dbReference>
<evidence type="ECO:0000256" key="1">
    <source>
        <dbReference type="SAM" id="SignalP"/>
    </source>
</evidence>
<dbReference type="InterPro" id="IPR036777">
    <property type="entry name" value="Channel_Tsx-like_sf"/>
</dbReference>
<sequence length="293" mass="31074">MLKSSICILVGTLAALLGSPAQAADWSDAWIGYQFQSNMHEPGVTSGIQKNIVELGYVSADKLGTNLAIVDNYFSNSCYPAAPSNPPFAPGEACHGSGSLSVYAVLRRSFSLSALSGASLAFGPVRDVSVTGGVVYGAENTVGAMRPLKFTLGPTFNFNVTGGFLDVGVWLYKEYNHNGYIAEPAPSSVSFRATYDLNVAWSLPLGKYLSFTGYGDVIGPKGPELFSSFTGKDAKTEFHIFPKLMLDAGALLFKKKDFVKVGIGIEIWRNKYGATASTGANSAAPTVIAEIHL</sequence>
<dbReference type="RefSeq" id="WP_150696441.1">
    <property type="nucleotide sequence ID" value="NZ_CABPRZ010000005.1"/>
</dbReference>
<dbReference type="Gene3D" id="2.40.230.20">
    <property type="entry name" value="Nucleoside-specific channel-forming protein, Tsx-like"/>
    <property type="match status" value="1"/>
</dbReference>
<evidence type="ECO:0000313" key="2">
    <source>
        <dbReference type="EMBL" id="VVD89805.1"/>
    </source>
</evidence>
<dbReference type="GO" id="GO:0009279">
    <property type="term" value="C:cell outer membrane"/>
    <property type="evidence" value="ECO:0007669"/>
    <property type="project" value="InterPro"/>
</dbReference>
<dbReference type="Proteomes" id="UP000414233">
    <property type="component" value="Unassembled WGS sequence"/>
</dbReference>
<evidence type="ECO:0000313" key="3">
    <source>
        <dbReference type="Proteomes" id="UP000414233"/>
    </source>
</evidence>
<protein>
    <submittedName>
        <fullName evidence="2">Uncharacterized protein</fullName>
    </submittedName>
</protein>
<gene>
    <name evidence="2" type="ORF">PTE30175_01494</name>
</gene>
<dbReference type="SUPFAM" id="SSF111364">
    <property type="entry name" value="Tsx-like channel"/>
    <property type="match status" value="1"/>
</dbReference>
<proteinExistence type="predicted"/>
<keyword evidence="3" id="KW-1185">Reference proteome</keyword>
<organism evidence="2 3">
    <name type="scientific">Pandoraea terrae</name>
    <dbReference type="NCBI Taxonomy" id="1537710"/>
    <lineage>
        <taxon>Bacteria</taxon>
        <taxon>Pseudomonadati</taxon>
        <taxon>Pseudomonadota</taxon>
        <taxon>Betaproteobacteria</taxon>
        <taxon>Burkholderiales</taxon>
        <taxon>Burkholderiaceae</taxon>
        <taxon>Pandoraea</taxon>
    </lineage>
</organism>